<dbReference type="InterPro" id="IPR011010">
    <property type="entry name" value="DNA_brk_join_enz"/>
</dbReference>
<evidence type="ECO:0000259" key="7">
    <source>
        <dbReference type="PROSITE" id="PS51900"/>
    </source>
</evidence>
<evidence type="ECO:0000256" key="1">
    <source>
        <dbReference type="ARBA" id="ARBA00008857"/>
    </source>
</evidence>
<keyword evidence="4" id="KW-0233">DNA recombination</keyword>
<proteinExistence type="inferred from homology"/>
<dbReference type="Proteomes" id="UP001063350">
    <property type="component" value="Chromosome"/>
</dbReference>
<dbReference type="InterPro" id="IPR013762">
    <property type="entry name" value="Integrase-like_cat_sf"/>
</dbReference>
<accession>A0A915XJE3</accession>
<keyword evidence="9" id="KW-1185">Reference proteome</keyword>
<dbReference type="EMBL" id="AP024233">
    <property type="protein sequence ID" value="BCO08592.1"/>
    <property type="molecule type" value="Genomic_DNA"/>
</dbReference>
<evidence type="ECO:0000256" key="2">
    <source>
        <dbReference type="ARBA" id="ARBA00022908"/>
    </source>
</evidence>
<dbReference type="PROSITE" id="PS51898">
    <property type="entry name" value="TYR_RECOMBINASE"/>
    <property type="match status" value="1"/>
</dbReference>
<reference evidence="8" key="1">
    <citation type="submission" date="2020-12" db="EMBL/GenBank/DDBJ databases">
        <title>Desulfobium dissulfuricans gen. nov., sp. nov., a novel mesophilic, sulfate-reducing bacterium isolated from a deep-sea hydrothermal vent.</title>
        <authorList>
            <person name="Hashimoto Y."/>
            <person name="Tame A."/>
            <person name="Sawayama S."/>
            <person name="Miyazaki J."/>
            <person name="Takai K."/>
            <person name="Nakagawa S."/>
        </authorList>
    </citation>
    <scope>NUCLEOTIDE SEQUENCE</scope>
    <source>
        <strain evidence="8">GF1</strain>
    </source>
</reference>
<evidence type="ECO:0000256" key="5">
    <source>
        <dbReference type="PROSITE-ProRule" id="PRU01248"/>
    </source>
</evidence>
<dbReference type="Pfam" id="PF22022">
    <property type="entry name" value="Phage_int_M"/>
    <property type="match status" value="1"/>
</dbReference>
<dbReference type="InterPro" id="IPR002104">
    <property type="entry name" value="Integrase_catalytic"/>
</dbReference>
<evidence type="ECO:0000259" key="6">
    <source>
        <dbReference type="PROSITE" id="PS51898"/>
    </source>
</evidence>
<keyword evidence="2" id="KW-0229">DNA integration</keyword>
<organism evidence="8 9">
    <name type="scientific">Desulfolithobacter dissulfuricans</name>
    <dbReference type="NCBI Taxonomy" id="2795293"/>
    <lineage>
        <taxon>Bacteria</taxon>
        <taxon>Pseudomonadati</taxon>
        <taxon>Thermodesulfobacteriota</taxon>
        <taxon>Desulfobulbia</taxon>
        <taxon>Desulfobulbales</taxon>
        <taxon>Desulfobulbaceae</taxon>
        <taxon>Desulfolithobacter</taxon>
    </lineage>
</organism>
<dbReference type="InterPro" id="IPR038488">
    <property type="entry name" value="Integrase_DNA-bd_sf"/>
</dbReference>
<dbReference type="RefSeq" id="WP_267928494.1">
    <property type="nucleotide sequence ID" value="NZ_AP024233.1"/>
</dbReference>
<evidence type="ECO:0000313" key="8">
    <source>
        <dbReference type="EMBL" id="BCO08592.1"/>
    </source>
</evidence>
<dbReference type="Pfam" id="PF13356">
    <property type="entry name" value="Arm-DNA-bind_3"/>
    <property type="match status" value="1"/>
</dbReference>
<dbReference type="InterPro" id="IPR044068">
    <property type="entry name" value="CB"/>
</dbReference>
<evidence type="ECO:0000256" key="3">
    <source>
        <dbReference type="ARBA" id="ARBA00023125"/>
    </source>
</evidence>
<dbReference type="CDD" id="cd00801">
    <property type="entry name" value="INT_P4_C"/>
    <property type="match status" value="1"/>
</dbReference>
<feature type="domain" description="Core-binding (CB)" evidence="7">
    <location>
        <begin position="108"/>
        <end position="188"/>
    </location>
</feature>
<dbReference type="Gene3D" id="1.10.150.130">
    <property type="match status" value="1"/>
</dbReference>
<dbReference type="KEGG" id="ddu:GF1_09680"/>
<dbReference type="PANTHER" id="PTHR30629:SF2">
    <property type="entry name" value="PROPHAGE INTEGRASE INTS-RELATED"/>
    <property type="match status" value="1"/>
</dbReference>
<comment type="similarity">
    <text evidence="1">Belongs to the 'phage' integrase family.</text>
</comment>
<dbReference type="InterPro" id="IPR010998">
    <property type="entry name" value="Integrase_recombinase_N"/>
</dbReference>
<dbReference type="InterPro" id="IPR053876">
    <property type="entry name" value="Phage_int_M"/>
</dbReference>
<dbReference type="InterPro" id="IPR025166">
    <property type="entry name" value="Integrase_DNA_bind_dom"/>
</dbReference>
<dbReference type="GO" id="GO:0015074">
    <property type="term" value="P:DNA integration"/>
    <property type="evidence" value="ECO:0007669"/>
    <property type="project" value="UniProtKB-KW"/>
</dbReference>
<dbReference type="InterPro" id="IPR050808">
    <property type="entry name" value="Phage_Integrase"/>
</dbReference>
<evidence type="ECO:0000256" key="4">
    <source>
        <dbReference type="ARBA" id="ARBA00023172"/>
    </source>
</evidence>
<dbReference type="PROSITE" id="PS51900">
    <property type="entry name" value="CB"/>
    <property type="match status" value="1"/>
</dbReference>
<protein>
    <submittedName>
        <fullName evidence="8">Integrase</fullName>
    </submittedName>
</protein>
<dbReference type="Pfam" id="PF00589">
    <property type="entry name" value="Phage_integrase"/>
    <property type="match status" value="1"/>
</dbReference>
<keyword evidence="3 5" id="KW-0238">DNA-binding</keyword>
<dbReference type="GO" id="GO:0003677">
    <property type="term" value="F:DNA binding"/>
    <property type="evidence" value="ECO:0007669"/>
    <property type="project" value="UniProtKB-UniRule"/>
</dbReference>
<dbReference type="GO" id="GO:0006310">
    <property type="term" value="P:DNA recombination"/>
    <property type="evidence" value="ECO:0007669"/>
    <property type="project" value="UniProtKB-KW"/>
</dbReference>
<gene>
    <name evidence="8" type="ORF">GF1_09680</name>
</gene>
<dbReference type="SUPFAM" id="SSF56349">
    <property type="entry name" value="DNA breaking-rejoining enzymes"/>
    <property type="match status" value="1"/>
</dbReference>
<name>A0A915XJE3_9BACT</name>
<dbReference type="Gene3D" id="1.10.443.10">
    <property type="entry name" value="Intergrase catalytic core"/>
    <property type="match status" value="1"/>
</dbReference>
<feature type="domain" description="Tyr recombinase" evidence="6">
    <location>
        <begin position="209"/>
        <end position="385"/>
    </location>
</feature>
<dbReference type="AlphaFoldDB" id="A0A915XJE3"/>
<dbReference type="PANTHER" id="PTHR30629">
    <property type="entry name" value="PROPHAGE INTEGRASE"/>
    <property type="match status" value="1"/>
</dbReference>
<dbReference type="Gene3D" id="3.30.160.390">
    <property type="entry name" value="Integrase, DNA-binding domain"/>
    <property type="match status" value="1"/>
</dbReference>
<sequence>MGKNKSEKFNFTMSRLNALEPGPKRKYVFDSKQPGLRVSVTKTGVKSFQFQAWSKTLGKPLTRTLGRIETMSIAEARKQAAALLAEINQGTDIERKKQDEKRQRQLEPTVKEFAVEYIEKYAKINKKSWKEDQRILNVNILPVIGSLKMSEVKRRDLIAVIDNVADRGSLVMANRTHALLSKMFNYAMERDVIELSPVYGMKKRTSEKPRERILSDTEIVEFWNALGSSPGEMILKMILATGQRPGEVRLAEWTEIQIQNALWTIPSDKTKNNLTHVVPLNEMAIEIIKQMKLKSDGSRYVFPGKSKQKPLTNTSPIHRMQKIILKLGWTEKATPHDLRRTVRTNLAKLGINKIVAERLLNHKEQGISATYDRHDYLQEKTAALSKWNNRLKQLLTGKEGKVIKIREAV</sequence>
<evidence type="ECO:0000313" key="9">
    <source>
        <dbReference type="Proteomes" id="UP001063350"/>
    </source>
</evidence>